<proteinExistence type="predicted"/>
<dbReference type="EMBL" id="QUSF01000061">
    <property type="protein sequence ID" value="RLV97256.1"/>
    <property type="molecule type" value="Genomic_DNA"/>
</dbReference>
<evidence type="ECO:0000313" key="2">
    <source>
        <dbReference type="EMBL" id="RLV97256.1"/>
    </source>
</evidence>
<dbReference type="Proteomes" id="UP000276834">
    <property type="component" value="Unassembled WGS sequence"/>
</dbReference>
<feature type="compositionally biased region" description="Basic residues" evidence="1">
    <location>
        <begin position="11"/>
        <end position="20"/>
    </location>
</feature>
<keyword evidence="3" id="KW-1185">Reference proteome</keyword>
<evidence type="ECO:0000256" key="1">
    <source>
        <dbReference type="SAM" id="MobiDB-lite"/>
    </source>
</evidence>
<evidence type="ECO:0000313" key="3">
    <source>
        <dbReference type="Proteomes" id="UP000276834"/>
    </source>
</evidence>
<organism evidence="2 3">
    <name type="scientific">Chloebia gouldiae</name>
    <name type="common">Gouldian finch</name>
    <name type="synonym">Erythrura gouldiae</name>
    <dbReference type="NCBI Taxonomy" id="44316"/>
    <lineage>
        <taxon>Eukaryota</taxon>
        <taxon>Metazoa</taxon>
        <taxon>Chordata</taxon>
        <taxon>Craniata</taxon>
        <taxon>Vertebrata</taxon>
        <taxon>Euteleostomi</taxon>
        <taxon>Archelosauria</taxon>
        <taxon>Archosauria</taxon>
        <taxon>Dinosauria</taxon>
        <taxon>Saurischia</taxon>
        <taxon>Theropoda</taxon>
        <taxon>Coelurosauria</taxon>
        <taxon>Aves</taxon>
        <taxon>Neognathae</taxon>
        <taxon>Neoaves</taxon>
        <taxon>Telluraves</taxon>
        <taxon>Australaves</taxon>
        <taxon>Passeriformes</taxon>
        <taxon>Passeroidea</taxon>
        <taxon>Passeridae</taxon>
        <taxon>Chloebia</taxon>
    </lineage>
</organism>
<name>A0A3L8S527_CHLGU</name>
<reference evidence="2 3" key="1">
    <citation type="journal article" date="2018" name="Proc. R. Soc. B">
        <title>A non-coding region near Follistatin controls head colour polymorphism in the Gouldian finch.</title>
        <authorList>
            <person name="Toomey M.B."/>
            <person name="Marques C.I."/>
            <person name="Andrade P."/>
            <person name="Araujo P.M."/>
            <person name="Sabatino S."/>
            <person name="Gazda M.A."/>
            <person name="Afonso S."/>
            <person name="Lopes R.J."/>
            <person name="Corbo J.C."/>
            <person name="Carneiro M."/>
        </authorList>
    </citation>
    <scope>NUCLEOTIDE SEQUENCE [LARGE SCALE GENOMIC DNA]</scope>
    <source>
        <strain evidence="2">Red01</strain>
        <tissue evidence="2">Muscle</tissue>
    </source>
</reference>
<dbReference type="AlphaFoldDB" id="A0A3L8S527"/>
<gene>
    <name evidence="2" type="ORF">DV515_00011913</name>
</gene>
<sequence>MGRQAETAADKRKRSNKKMQKAPGRLLAALKVSREPAMPVAQIRCRLLVLYHVQVGHCQCNRCPKTTAPTP</sequence>
<comment type="caution">
    <text evidence="2">The sequence shown here is derived from an EMBL/GenBank/DDBJ whole genome shotgun (WGS) entry which is preliminary data.</text>
</comment>
<accession>A0A3L8S527</accession>
<protein>
    <submittedName>
        <fullName evidence="2">Uncharacterized protein</fullName>
    </submittedName>
</protein>
<feature type="region of interest" description="Disordered" evidence="1">
    <location>
        <begin position="1"/>
        <end position="22"/>
    </location>
</feature>